<feature type="domain" description="Carboxylesterase type B" evidence="3">
    <location>
        <begin position="25"/>
        <end position="215"/>
    </location>
</feature>
<feature type="region of interest" description="Disordered" evidence="1">
    <location>
        <begin position="584"/>
        <end position="723"/>
    </location>
</feature>
<sequence>MPSLTQALVSLLSAAIIGQVQAVDPLVDLGYTKLQGVAEQGGATRWLGVRFAAPPVGQLRFAAPVDPPNTTDVVNASNLRFADKSTQFRPICLARSASDFTMKPNKRFTTDEDCLYVNVFAPSNATPDSKLPVMYFIQGGGFQSLSNANFNGSDLARFGNMLVVQVNYRVEQRLMSTTRPYGFLQSKEVEAGASMNNGLKDQIQGLKWLKQHAAAVSFLPTLSSASPLLTDLEKFGGNPDQMVAVGDSAGATSVAMLLAAFGDIDPGLIKGAIMESVSVATVRTLDQGQEQYSCLTNATGCNKQADSLACLRGLNATALQTEDCQFNPNLDGDLVKAPTLQRFAEGKYLKVPTIAGTCTDEGTKNVPQKTDTVEEAFKNMNDQATQSLSNASLALLTETYLDKPQPVFPKSGKLWRQLATAHGDYRAHCITKIFQDAMARDGVATFNYRYGPLDDEQEAQGFGAYHTVELNGVFGPNNTDGAPPKSYSTTNAPIVPLTQAYWASFVRSLDPNAAKIQAGMPVWQAWTVDGKQRLLFQNNTGTMEGMPAAQQDNCAMLAPMIPFIETPATDAQKASVNLQKVSGATAPAAGQPAKAPAAGSGGGMNMGESMSGGQMGMEPEHGNKRNGTKHGGGEGGGKGGGKDKGKGKGMGHKNGTSPDAPKHGGGGEGGGKGGKGGGKGMGHKNETMPKPGGGGGKGGGRGMGGRNGTNSTPPTAPPRVGSASNMGYGLTGVLSATVVACLGQFLLV</sequence>
<keyword evidence="4" id="KW-0378">Hydrolase</keyword>
<gene>
    <name evidence="4" type="ORF">BDP81DRAFT_486921</name>
</gene>
<evidence type="ECO:0000313" key="4">
    <source>
        <dbReference type="EMBL" id="KAK1655825.1"/>
    </source>
</evidence>
<dbReference type="AlphaFoldDB" id="A0AAJ0A782"/>
<feature type="chain" id="PRO_5042531345" evidence="2">
    <location>
        <begin position="23"/>
        <end position="748"/>
    </location>
</feature>
<organism evidence="4 5">
    <name type="scientific">Colletotrichum phormii</name>
    <dbReference type="NCBI Taxonomy" id="359342"/>
    <lineage>
        <taxon>Eukaryota</taxon>
        <taxon>Fungi</taxon>
        <taxon>Dikarya</taxon>
        <taxon>Ascomycota</taxon>
        <taxon>Pezizomycotina</taxon>
        <taxon>Sordariomycetes</taxon>
        <taxon>Hypocreomycetidae</taxon>
        <taxon>Glomerellales</taxon>
        <taxon>Glomerellaceae</taxon>
        <taxon>Colletotrichum</taxon>
        <taxon>Colletotrichum acutatum species complex</taxon>
    </lineage>
</organism>
<dbReference type="PROSITE" id="PS00941">
    <property type="entry name" value="CARBOXYLESTERASE_B_2"/>
    <property type="match status" value="1"/>
</dbReference>
<dbReference type="GeneID" id="85480071"/>
<dbReference type="InterPro" id="IPR019819">
    <property type="entry name" value="Carboxylesterase_B_CS"/>
</dbReference>
<feature type="compositionally biased region" description="Low complexity" evidence="1">
    <location>
        <begin position="584"/>
        <end position="598"/>
    </location>
</feature>
<keyword evidence="5" id="KW-1185">Reference proteome</keyword>
<feature type="compositionally biased region" description="Gly residues" evidence="1">
    <location>
        <begin position="629"/>
        <end position="639"/>
    </location>
</feature>
<accession>A0AAJ0A782</accession>
<dbReference type="InterPro" id="IPR050309">
    <property type="entry name" value="Type-B_Carboxylest/Lipase"/>
</dbReference>
<dbReference type="Gene3D" id="3.40.50.1820">
    <property type="entry name" value="alpha/beta hydrolase"/>
    <property type="match status" value="1"/>
</dbReference>
<dbReference type="InterPro" id="IPR029058">
    <property type="entry name" value="AB_hydrolase_fold"/>
</dbReference>
<feature type="compositionally biased region" description="Gly residues" evidence="1">
    <location>
        <begin position="691"/>
        <end position="707"/>
    </location>
</feature>
<dbReference type="InterPro" id="IPR002018">
    <property type="entry name" value="CarbesteraseB"/>
</dbReference>
<evidence type="ECO:0000256" key="2">
    <source>
        <dbReference type="SAM" id="SignalP"/>
    </source>
</evidence>
<comment type="caution">
    <text evidence="4">The sequence shown here is derived from an EMBL/GenBank/DDBJ whole genome shotgun (WGS) entry which is preliminary data.</text>
</comment>
<reference evidence="4" key="1">
    <citation type="submission" date="2021-06" db="EMBL/GenBank/DDBJ databases">
        <title>Comparative genomics, transcriptomics and evolutionary studies reveal genomic signatures of adaptation to plant cell wall in hemibiotrophic fungi.</title>
        <authorList>
            <consortium name="DOE Joint Genome Institute"/>
            <person name="Baroncelli R."/>
            <person name="Diaz J.F."/>
            <person name="Benocci T."/>
            <person name="Peng M."/>
            <person name="Battaglia E."/>
            <person name="Haridas S."/>
            <person name="Andreopoulos W."/>
            <person name="Labutti K."/>
            <person name="Pangilinan J."/>
            <person name="Floch G.L."/>
            <person name="Makela M.R."/>
            <person name="Henrissat B."/>
            <person name="Grigoriev I.V."/>
            <person name="Crouch J.A."/>
            <person name="De Vries R.P."/>
            <person name="Sukno S.A."/>
            <person name="Thon M.R."/>
        </authorList>
    </citation>
    <scope>NUCLEOTIDE SEQUENCE</scope>
    <source>
        <strain evidence="4">CBS 102054</strain>
    </source>
</reference>
<dbReference type="GO" id="GO:0016787">
    <property type="term" value="F:hydrolase activity"/>
    <property type="evidence" value="ECO:0007669"/>
    <property type="project" value="UniProtKB-KW"/>
</dbReference>
<protein>
    <submittedName>
        <fullName evidence="4">Alpha/Beta hydrolase protein</fullName>
    </submittedName>
</protein>
<dbReference type="PANTHER" id="PTHR11559">
    <property type="entry name" value="CARBOXYLESTERASE"/>
    <property type="match status" value="1"/>
</dbReference>
<evidence type="ECO:0000259" key="3">
    <source>
        <dbReference type="Pfam" id="PF00135"/>
    </source>
</evidence>
<evidence type="ECO:0000313" key="5">
    <source>
        <dbReference type="Proteomes" id="UP001243989"/>
    </source>
</evidence>
<feature type="signal peptide" evidence="2">
    <location>
        <begin position="1"/>
        <end position="22"/>
    </location>
</feature>
<dbReference type="Pfam" id="PF00135">
    <property type="entry name" value="COesterase"/>
    <property type="match status" value="2"/>
</dbReference>
<dbReference type="EMBL" id="JAHMHQ010000001">
    <property type="protein sequence ID" value="KAK1655825.1"/>
    <property type="molecule type" value="Genomic_DNA"/>
</dbReference>
<dbReference type="SUPFAM" id="SSF53474">
    <property type="entry name" value="alpha/beta-Hydrolases"/>
    <property type="match status" value="1"/>
</dbReference>
<evidence type="ECO:0000256" key="1">
    <source>
        <dbReference type="SAM" id="MobiDB-lite"/>
    </source>
</evidence>
<dbReference type="RefSeq" id="XP_060451869.1">
    <property type="nucleotide sequence ID" value="XM_060595209.1"/>
</dbReference>
<name>A0AAJ0A782_9PEZI</name>
<proteinExistence type="predicted"/>
<dbReference type="Proteomes" id="UP001243989">
    <property type="component" value="Unassembled WGS sequence"/>
</dbReference>
<keyword evidence="2" id="KW-0732">Signal</keyword>
<feature type="domain" description="Carboxylesterase type B" evidence="3">
    <location>
        <begin position="232"/>
        <end position="550"/>
    </location>
</feature>
<feature type="compositionally biased region" description="Gly residues" evidence="1">
    <location>
        <begin position="663"/>
        <end position="680"/>
    </location>
</feature>